<dbReference type="AlphaFoldDB" id="A0A1I1IWF5"/>
<evidence type="ECO:0000313" key="1">
    <source>
        <dbReference type="EMBL" id="SFC38658.1"/>
    </source>
</evidence>
<dbReference type="Proteomes" id="UP000198862">
    <property type="component" value="Unassembled WGS sequence"/>
</dbReference>
<name>A0A1I1IWF5_9GAMM</name>
<protein>
    <submittedName>
        <fullName evidence="1">Uncharacterized protein</fullName>
    </submittedName>
</protein>
<proteinExistence type="predicted"/>
<keyword evidence="2" id="KW-1185">Reference proteome</keyword>
<organism evidence="1 2">
    <name type="scientific">Pseudoalteromonas denitrificans DSM 6059</name>
    <dbReference type="NCBI Taxonomy" id="1123010"/>
    <lineage>
        <taxon>Bacteria</taxon>
        <taxon>Pseudomonadati</taxon>
        <taxon>Pseudomonadota</taxon>
        <taxon>Gammaproteobacteria</taxon>
        <taxon>Alteromonadales</taxon>
        <taxon>Pseudoalteromonadaceae</taxon>
        <taxon>Pseudoalteromonas</taxon>
    </lineage>
</organism>
<accession>A0A1I1IWF5</accession>
<sequence length="310" mass="35099">MRVNVNNDRIISNPQAKKADIKLGLPNEGATSKVSISHSARQVENLYNQISNSFNDRSNRPLNSLSVEKHTEILNKIVQDTAQGSGVKYSEKQISRVVSDLKKDLNIESSFDKSGDISSRSLFSFLSSSDRKEIDKAYQYAIDNGTSLEDVGLASWSLGHQRKEEAMRANGTGITMHIQDPNNIPFESPIDEDETSELMNFILKRLDESKFNVFDSNSFVDKTSFLPIAIQSYVDSNPIKDETEVRLKNTHNTEVVKRDPLSKYNNIESNPVLYTNLFLDASTQRHLYRNESDFQKYVNTQGYPENQTSV</sequence>
<evidence type="ECO:0000313" key="2">
    <source>
        <dbReference type="Proteomes" id="UP000198862"/>
    </source>
</evidence>
<dbReference type="RefSeq" id="WP_091982491.1">
    <property type="nucleotide sequence ID" value="NZ_FOLO01000008.1"/>
</dbReference>
<gene>
    <name evidence="1" type="ORF">SAMN02745724_01576</name>
</gene>
<dbReference type="EMBL" id="FOLO01000008">
    <property type="protein sequence ID" value="SFC38658.1"/>
    <property type="molecule type" value="Genomic_DNA"/>
</dbReference>
<reference evidence="1 2" key="1">
    <citation type="submission" date="2016-10" db="EMBL/GenBank/DDBJ databases">
        <authorList>
            <person name="de Groot N.N."/>
        </authorList>
    </citation>
    <scope>NUCLEOTIDE SEQUENCE [LARGE SCALE GENOMIC DNA]</scope>
    <source>
        <strain evidence="1 2">DSM 6059</strain>
    </source>
</reference>